<keyword evidence="1" id="KW-1133">Transmembrane helix</keyword>
<organism evidence="3 4">
    <name type="scientific">Luteimonas kalidii</name>
    <dbReference type="NCBI Taxonomy" id="3042025"/>
    <lineage>
        <taxon>Bacteria</taxon>
        <taxon>Pseudomonadati</taxon>
        <taxon>Pseudomonadota</taxon>
        <taxon>Gammaproteobacteria</taxon>
        <taxon>Lysobacterales</taxon>
        <taxon>Lysobacteraceae</taxon>
        <taxon>Luteimonas</taxon>
    </lineage>
</organism>
<evidence type="ECO:0000313" key="4">
    <source>
        <dbReference type="Proteomes" id="UP001156873"/>
    </source>
</evidence>
<dbReference type="NCBIfam" id="TIGR02226">
    <property type="entry name" value="two_anch"/>
    <property type="match status" value="1"/>
</dbReference>
<evidence type="ECO:0000313" key="3">
    <source>
        <dbReference type="EMBL" id="MDH5832563.1"/>
    </source>
</evidence>
<keyword evidence="1" id="KW-0812">Transmembrane</keyword>
<dbReference type="RefSeq" id="WP_280576745.1">
    <property type="nucleotide sequence ID" value="NZ_JARXRO010000007.1"/>
</dbReference>
<name>A0ABT6JPG1_9GAMM</name>
<comment type="caution">
    <text evidence="3">The sequence shown here is derived from an EMBL/GenBank/DDBJ whole genome shotgun (WGS) entry which is preliminary data.</text>
</comment>
<dbReference type="Proteomes" id="UP001156873">
    <property type="component" value="Unassembled WGS sequence"/>
</dbReference>
<dbReference type="InterPro" id="IPR011933">
    <property type="entry name" value="Double_TM_dom"/>
</dbReference>
<feature type="transmembrane region" description="Helical" evidence="1">
    <location>
        <begin position="57"/>
        <end position="75"/>
    </location>
</feature>
<keyword evidence="1" id="KW-0472">Membrane</keyword>
<evidence type="ECO:0000259" key="2">
    <source>
        <dbReference type="Pfam" id="PF07584"/>
    </source>
</evidence>
<accession>A0ABT6JPG1</accession>
<evidence type="ECO:0000256" key="1">
    <source>
        <dbReference type="SAM" id="Phobius"/>
    </source>
</evidence>
<proteinExistence type="predicted"/>
<dbReference type="Pfam" id="PF07584">
    <property type="entry name" value="BatA"/>
    <property type="match status" value="1"/>
</dbReference>
<dbReference type="EMBL" id="JARXRO010000007">
    <property type="protein sequence ID" value="MDH5832563.1"/>
    <property type="molecule type" value="Genomic_DNA"/>
</dbReference>
<keyword evidence="4" id="KW-1185">Reference proteome</keyword>
<feature type="domain" description="Aerotolerance regulator N-terminal" evidence="2">
    <location>
        <begin position="5"/>
        <end position="77"/>
    </location>
</feature>
<reference evidence="3 4" key="1">
    <citation type="submission" date="2023-04" db="EMBL/GenBank/DDBJ databases">
        <title>Luteimonas sp. M1R5S59.</title>
        <authorList>
            <person name="Sun J.-Q."/>
        </authorList>
    </citation>
    <scope>NUCLEOTIDE SEQUENCE [LARGE SCALE GENOMIC DNA]</scope>
    <source>
        <strain evidence="3 4">M1R5S59</strain>
    </source>
</reference>
<dbReference type="InterPro" id="IPR024163">
    <property type="entry name" value="Aerotolerance_reg_N"/>
</dbReference>
<sequence length="389" mass="41370">MNLVLLLPAALAALAALTLPLLVHLARRQQQRPTVFAALRWLRAQPRPRRRVRFDEWWLLAVRLLLVALLALLLARPALLGVEDAGPRLLVMPGVDEAAVRQARAQADDGVDARWLAPGFPTLDTPAPAGASASASLLREFDAGLPAAAPLQVLVPEALDGADAARLRLVRPVDWQVVGGGSLQDEPARIAPPVVAIRHDAAHREDVRFLRAAVQAWHEGEVSLDVDASEEDPAPVPPDTHVLAWLRADPLPAAIVDWIGQGGQVLLSADATRPAKTSTAAIAWRDDAGAPLLTASSLGAGRVLQFVHPLQPAAMPALVEPAFAARLRELLQPPVAPTRVAALDYAPDTGAIATPAPARELHAWLALAIALLALLERWLATSGRRRAAA</sequence>
<gene>
    <name evidence="3" type="ORF">QFW81_01260</name>
</gene>
<protein>
    <submittedName>
        <fullName evidence="3">BatA domain-containing protein</fullName>
    </submittedName>
</protein>